<evidence type="ECO:0000259" key="2">
    <source>
        <dbReference type="Pfam" id="PF01882"/>
    </source>
</evidence>
<evidence type="ECO:0000313" key="3">
    <source>
        <dbReference type="EMBL" id="MYD89724.1"/>
    </source>
</evidence>
<dbReference type="Pfam" id="PF01882">
    <property type="entry name" value="DUF58"/>
    <property type="match status" value="1"/>
</dbReference>
<sequence length="449" mass="49779">MNRRLALLIGSIGLFWVLAFNSGDPFFSNLAYLGTGGLILSWLWSRTVLAGIEFRRFPSSGTSQVGQRIDEVFELRNHGRMPKMWLELTDYSTLPHHESSRVVANLRRGGRRRWQIRTQCRVRGRFMLGPMRVRSSDPLGLFMRELHLPARTGITVFPVAVDLPHFTPVVSDLSGDERIRLRTPVVTTNASSVRDYTPGDGQNRIHWLSSARRNRLIVKEFELDPSAHVQLFLDLAAGPEVSLPIPPPATGPTAFGGWVRQARTDATLLPPSTTEYSIAASASVVRHFLRGGRAVGLTAYGQVRITIPPDRGGRQERKLLESLAVLEAEGGVSMAEFILNDGLHLSRHETLMVVTADPDPLWVQALRELRMRGVGSLALVVDCQTFDPARSMQAAFAELASARLPHYRIAKDQPLAEALAGNPQRTWLNGSQGNHARVEPSYGQTLDLP</sequence>
<protein>
    <submittedName>
        <fullName evidence="3">DUF58 domain-containing protein</fullName>
    </submittedName>
</protein>
<comment type="caution">
    <text evidence="3">The sequence shown here is derived from an EMBL/GenBank/DDBJ whole genome shotgun (WGS) entry which is preliminary data.</text>
</comment>
<dbReference type="AlphaFoldDB" id="A0A6B1DTN1"/>
<accession>A0A6B1DTN1</accession>
<evidence type="ECO:0000256" key="1">
    <source>
        <dbReference type="SAM" id="MobiDB-lite"/>
    </source>
</evidence>
<organism evidence="3">
    <name type="scientific">Caldilineaceae bacterium SB0662_bin_9</name>
    <dbReference type="NCBI Taxonomy" id="2605258"/>
    <lineage>
        <taxon>Bacteria</taxon>
        <taxon>Bacillati</taxon>
        <taxon>Chloroflexota</taxon>
        <taxon>Caldilineae</taxon>
        <taxon>Caldilineales</taxon>
        <taxon>Caldilineaceae</taxon>
    </lineage>
</organism>
<proteinExistence type="predicted"/>
<feature type="region of interest" description="Disordered" evidence="1">
    <location>
        <begin position="428"/>
        <end position="449"/>
    </location>
</feature>
<dbReference type="PANTHER" id="PTHR34351">
    <property type="entry name" value="SLR1927 PROTEIN-RELATED"/>
    <property type="match status" value="1"/>
</dbReference>
<dbReference type="EMBL" id="VXPY01000032">
    <property type="protein sequence ID" value="MYD89724.1"/>
    <property type="molecule type" value="Genomic_DNA"/>
</dbReference>
<dbReference type="PANTHER" id="PTHR34351:SF2">
    <property type="entry name" value="DUF58 DOMAIN-CONTAINING PROTEIN"/>
    <property type="match status" value="1"/>
</dbReference>
<name>A0A6B1DTN1_9CHLR</name>
<feature type="domain" description="DUF58" evidence="2">
    <location>
        <begin position="192"/>
        <end position="237"/>
    </location>
</feature>
<gene>
    <name evidence="3" type="ORF">F4Y08_05205</name>
</gene>
<reference evidence="3" key="1">
    <citation type="submission" date="2019-09" db="EMBL/GenBank/DDBJ databases">
        <title>Characterisation of the sponge microbiome using genome-centric metagenomics.</title>
        <authorList>
            <person name="Engelberts J.P."/>
            <person name="Robbins S.J."/>
            <person name="De Goeij J.M."/>
            <person name="Aranda M."/>
            <person name="Bell S.C."/>
            <person name="Webster N.S."/>
        </authorList>
    </citation>
    <scope>NUCLEOTIDE SEQUENCE</scope>
    <source>
        <strain evidence="3">SB0662_bin_9</strain>
    </source>
</reference>
<dbReference type="InterPro" id="IPR002881">
    <property type="entry name" value="DUF58"/>
</dbReference>